<dbReference type="InterPro" id="IPR011990">
    <property type="entry name" value="TPR-like_helical_dom_sf"/>
</dbReference>
<comment type="similarity">
    <text evidence="1">Belongs to the UPF0162 family.</text>
</comment>
<dbReference type="InterPro" id="IPR032698">
    <property type="entry name" value="SirB1_N"/>
</dbReference>
<dbReference type="KEGG" id="ftj:FTUN_4731"/>
<feature type="domain" description="Protein SirB1 N-terminal" evidence="2">
    <location>
        <begin position="40"/>
        <end position="189"/>
    </location>
</feature>
<name>A0A6M5YUT2_9BACT</name>
<dbReference type="RefSeq" id="WP_171472590.1">
    <property type="nucleotide sequence ID" value="NZ_CP053452.2"/>
</dbReference>
<dbReference type="PANTHER" id="PTHR31350">
    <property type="entry name" value="SI:DKEY-261L7.2"/>
    <property type="match status" value="1"/>
</dbReference>
<dbReference type="Pfam" id="PF13371">
    <property type="entry name" value="TPR_9"/>
    <property type="match status" value="1"/>
</dbReference>
<evidence type="ECO:0000256" key="1">
    <source>
        <dbReference type="ARBA" id="ARBA00007100"/>
    </source>
</evidence>
<reference evidence="4" key="1">
    <citation type="submission" date="2020-05" db="EMBL/GenBank/DDBJ databases">
        <title>Frigoriglobus tundricola gen. nov., sp. nov., a psychrotolerant cellulolytic planctomycete of the family Gemmataceae with two divergent copies of 16S rRNA gene.</title>
        <authorList>
            <person name="Kulichevskaya I.S."/>
            <person name="Ivanova A.A."/>
            <person name="Naumoff D.G."/>
            <person name="Beletsky A.V."/>
            <person name="Rijpstra W.I.C."/>
            <person name="Sinninghe Damste J.S."/>
            <person name="Mardanov A.V."/>
            <person name="Ravin N.V."/>
            <person name="Dedysh S.N."/>
        </authorList>
    </citation>
    <scope>NUCLEOTIDE SEQUENCE [LARGE SCALE GENOMIC DNA]</scope>
    <source>
        <strain evidence="4">PL17</strain>
    </source>
</reference>
<accession>A0A6M5YUT2</accession>
<gene>
    <name evidence="3" type="ORF">FTUN_4731</name>
</gene>
<dbReference type="PANTHER" id="PTHR31350:SF21">
    <property type="entry name" value="F-BOX ONLY PROTEIN 21"/>
    <property type="match status" value="1"/>
</dbReference>
<protein>
    <submittedName>
        <fullName evidence="3">Protein sirB1</fullName>
    </submittedName>
</protein>
<keyword evidence="4" id="KW-1185">Reference proteome</keyword>
<evidence type="ECO:0000259" key="2">
    <source>
        <dbReference type="Pfam" id="PF13369"/>
    </source>
</evidence>
<evidence type="ECO:0000313" key="4">
    <source>
        <dbReference type="Proteomes" id="UP000503447"/>
    </source>
</evidence>
<dbReference type="Gene3D" id="1.25.40.10">
    <property type="entry name" value="Tetratricopeptide repeat domain"/>
    <property type="match status" value="1"/>
</dbReference>
<organism evidence="3 4">
    <name type="scientific">Frigoriglobus tundricola</name>
    <dbReference type="NCBI Taxonomy" id="2774151"/>
    <lineage>
        <taxon>Bacteria</taxon>
        <taxon>Pseudomonadati</taxon>
        <taxon>Planctomycetota</taxon>
        <taxon>Planctomycetia</taxon>
        <taxon>Gemmatales</taxon>
        <taxon>Gemmataceae</taxon>
        <taxon>Frigoriglobus</taxon>
    </lineage>
</organism>
<dbReference type="Pfam" id="PF13369">
    <property type="entry name" value="Transglut_core2"/>
    <property type="match status" value="1"/>
</dbReference>
<dbReference type="Proteomes" id="UP000503447">
    <property type="component" value="Chromosome"/>
</dbReference>
<dbReference type="EMBL" id="CP053452">
    <property type="protein sequence ID" value="QJW97166.1"/>
    <property type="molecule type" value="Genomic_DNA"/>
</dbReference>
<evidence type="ECO:0000313" key="3">
    <source>
        <dbReference type="EMBL" id="QJW97166.1"/>
    </source>
</evidence>
<dbReference type="AlphaFoldDB" id="A0A6M5YUT2"/>
<dbReference type="SUPFAM" id="SSF48452">
    <property type="entry name" value="TPR-like"/>
    <property type="match status" value="1"/>
</dbReference>
<proteinExistence type="inferred from homology"/>
<sequence length="273" mass="29725">MKLSSALATFAADPHAQLDLARVALLIAHDAYGQMNPRTYLRIIDRLADQLRPRMTGSLAARTAELSTFLFEECGFAGNTEHYYDPRNSYLNKVIDRQVGLPIALSVLSAAVGTRAGLNVVGVGLPGHFIAKAVEGTEAVLFDPFNGGQFLDPDACEALVGGVTGRPFEATPEALEATAPGLIVARMLQNLKTAYLADRSYSRAARVTYRLAQLVPNDPSQRRDLGVLLVQAERPGLAIDHLRHYLNAEPNAEDARDVQKFLSKALTEVSRWN</sequence>